<reference evidence="1" key="2">
    <citation type="journal article" date="2015" name="Data Brief">
        <title>Shoot transcriptome of the giant reed, Arundo donax.</title>
        <authorList>
            <person name="Barrero R.A."/>
            <person name="Guerrero F.D."/>
            <person name="Moolhuijzen P."/>
            <person name="Goolsby J.A."/>
            <person name="Tidwell J."/>
            <person name="Bellgard S.E."/>
            <person name="Bellgard M.I."/>
        </authorList>
    </citation>
    <scope>NUCLEOTIDE SEQUENCE</scope>
    <source>
        <tissue evidence="1">Shoot tissue taken approximately 20 cm above the soil surface</tissue>
    </source>
</reference>
<organism evidence="1">
    <name type="scientific">Arundo donax</name>
    <name type="common">Giant reed</name>
    <name type="synonym">Donax arundinaceus</name>
    <dbReference type="NCBI Taxonomy" id="35708"/>
    <lineage>
        <taxon>Eukaryota</taxon>
        <taxon>Viridiplantae</taxon>
        <taxon>Streptophyta</taxon>
        <taxon>Embryophyta</taxon>
        <taxon>Tracheophyta</taxon>
        <taxon>Spermatophyta</taxon>
        <taxon>Magnoliopsida</taxon>
        <taxon>Liliopsida</taxon>
        <taxon>Poales</taxon>
        <taxon>Poaceae</taxon>
        <taxon>PACMAD clade</taxon>
        <taxon>Arundinoideae</taxon>
        <taxon>Arundineae</taxon>
        <taxon>Arundo</taxon>
    </lineage>
</organism>
<sequence>MLVQAVVNLDLSVLSLWKGNKITTYIFVSVHQILISEYQFLVPHEL</sequence>
<protein>
    <submittedName>
        <fullName evidence="1">Uncharacterized protein</fullName>
    </submittedName>
</protein>
<dbReference type="AlphaFoldDB" id="A0A0A9ADX8"/>
<name>A0A0A9ADX8_ARUDO</name>
<evidence type="ECO:0000313" key="1">
    <source>
        <dbReference type="EMBL" id="JAD49346.1"/>
    </source>
</evidence>
<dbReference type="EMBL" id="GBRH01248549">
    <property type="protein sequence ID" value="JAD49346.1"/>
    <property type="molecule type" value="Transcribed_RNA"/>
</dbReference>
<reference evidence="1" key="1">
    <citation type="submission" date="2014-09" db="EMBL/GenBank/DDBJ databases">
        <authorList>
            <person name="Magalhaes I.L.F."/>
            <person name="Oliveira U."/>
            <person name="Santos F.R."/>
            <person name="Vidigal T.H.D.A."/>
            <person name="Brescovit A.D."/>
            <person name="Santos A.J."/>
        </authorList>
    </citation>
    <scope>NUCLEOTIDE SEQUENCE</scope>
    <source>
        <tissue evidence="1">Shoot tissue taken approximately 20 cm above the soil surface</tissue>
    </source>
</reference>
<accession>A0A0A9ADX8</accession>
<proteinExistence type="predicted"/>